<sequence length="69" mass="8005">MKEKIGNIQVTNAEINKQNSELRLQYESLVMANDDLRHQLELSKVCKNCQELQTALNTYKADNNLLRKV</sequence>
<evidence type="ECO:0000313" key="2">
    <source>
        <dbReference type="Proteomes" id="UP000410492"/>
    </source>
</evidence>
<dbReference type="AlphaFoldDB" id="A0A653BL34"/>
<gene>
    <name evidence="1" type="ORF">CALMAC_LOCUS1963</name>
</gene>
<dbReference type="EMBL" id="CAACVG010002309">
    <property type="protein sequence ID" value="VEN36307.1"/>
    <property type="molecule type" value="Genomic_DNA"/>
</dbReference>
<evidence type="ECO:0000313" key="1">
    <source>
        <dbReference type="EMBL" id="VEN36307.1"/>
    </source>
</evidence>
<protein>
    <submittedName>
        <fullName evidence="1">Uncharacterized protein</fullName>
    </submittedName>
</protein>
<name>A0A653BL34_CALMS</name>
<reference evidence="1 2" key="1">
    <citation type="submission" date="2019-01" db="EMBL/GenBank/DDBJ databases">
        <authorList>
            <person name="Sayadi A."/>
        </authorList>
    </citation>
    <scope>NUCLEOTIDE SEQUENCE [LARGE SCALE GENOMIC DNA]</scope>
</reference>
<keyword evidence="2" id="KW-1185">Reference proteome</keyword>
<feature type="non-terminal residue" evidence="1">
    <location>
        <position position="69"/>
    </location>
</feature>
<dbReference type="OrthoDB" id="6622877at2759"/>
<accession>A0A653BL34</accession>
<organism evidence="1 2">
    <name type="scientific">Callosobruchus maculatus</name>
    <name type="common">Southern cowpea weevil</name>
    <name type="synonym">Pulse bruchid</name>
    <dbReference type="NCBI Taxonomy" id="64391"/>
    <lineage>
        <taxon>Eukaryota</taxon>
        <taxon>Metazoa</taxon>
        <taxon>Ecdysozoa</taxon>
        <taxon>Arthropoda</taxon>
        <taxon>Hexapoda</taxon>
        <taxon>Insecta</taxon>
        <taxon>Pterygota</taxon>
        <taxon>Neoptera</taxon>
        <taxon>Endopterygota</taxon>
        <taxon>Coleoptera</taxon>
        <taxon>Polyphaga</taxon>
        <taxon>Cucujiformia</taxon>
        <taxon>Chrysomeloidea</taxon>
        <taxon>Chrysomelidae</taxon>
        <taxon>Bruchinae</taxon>
        <taxon>Bruchini</taxon>
        <taxon>Callosobruchus</taxon>
    </lineage>
</organism>
<proteinExistence type="predicted"/>
<dbReference type="Proteomes" id="UP000410492">
    <property type="component" value="Unassembled WGS sequence"/>
</dbReference>